<dbReference type="RefSeq" id="WP_379597840.1">
    <property type="nucleotide sequence ID" value="NZ_JBHRTN010000018.1"/>
</dbReference>
<evidence type="ECO:0000313" key="2">
    <source>
        <dbReference type="EMBL" id="MFC3126485.1"/>
    </source>
</evidence>
<comment type="caution">
    <text evidence="2">The sequence shown here is derived from an EMBL/GenBank/DDBJ whole genome shotgun (WGS) entry which is preliminary data.</text>
</comment>
<dbReference type="InterPro" id="IPR000073">
    <property type="entry name" value="AB_hydrolase_1"/>
</dbReference>
<accession>A0ABV7G4S5</accession>
<dbReference type="SUPFAM" id="SSF53474">
    <property type="entry name" value="alpha/beta-Hydrolases"/>
    <property type="match status" value="1"/>
</dbReference>
<dbReference type="PANTHER" id="PTHR11614">
    <property type="entry name" value="PHOSPHOLIPASE-RELATED"/>
    <property type="match status" value="1"/>
</dbReference>
<sequence>MPWSRKASRTAGPDGYHAARNIEPGPHALSRFIPLLALAAVACAPQVIPAGPAVTTPVIGPQAFVMPDGAELPLHAWLPAGAPQGIVLALHGFGDTASNAFRRAAEPFTAEGLAVYAYDQRGFGAAPHRGVWPGTQALAEDATRTARLLRARHPGLPLFLLGESMGGAVALVALASSEPPPVDGTILLAPALQGRASLGWLGRGALDFFAHTVPLLEFRNSAPGFAPTDDEEAMRGWSRDPLTYKEVRVDTLYGLVGLMDAALAAPPRGRVLVLYGGKDRITGALPLRTMLRDAAADPALRAAYYADGHHMLLRDRARGVVAADVLSWMRAPAEPLPSGADQAAATWLATEH</sequence>
<proteinExistence type="predicted"/>
<feature type="domain" description="Serine aminopeptidase S33" evidence="1">
    <location>
        <begin position="82"/>
        <end position="316"/>
    </location>
</feature>
<protein>
    <submittedName>
        <fullName evidence="2">Alpha/beta fold hydrolase</fullName>
    </submittedName>
</protein>
<dbReference type="InterPro" id="IPR029058">
    <property type="entry name" value="AB_hydrolase_fold"/>
</dbReference>
<evidence type="ECO:0000259" key="1">
    <source>
        <dbReference type="Pfam" id="PF12146"/>
    </source>
</evidence>
<dbReference type="PRINTS" id="PR00111">
    <property type="entry name" value="ABHYDROLASE"/>
</dbReference>
<dbReference type="InterPro" id="IPR051044">
    <property type="entry name" value="MAG_DAG_Lipase"/>
</dbReference>
<dbReference type="InterPro" id="IPR022742">
    <property type="entry name" value="Hydrolase_4"/>
</dbReference>
<dbReference type="Proteomes" id="UP001595593">
    <property type="component" value="Unassembled WGS sequence"/>
</dbReference>
<gene>
    <name evidence="2" type="ORF">ACFOD4_15585</name>
</gene>
<dbReference type="EMBL" id="JBHRTN010000018">
    <property type="protein sequence ID" value="MFC3126485.1"/>
    <property type="molecule type" value="Genomic_DNA"/>
</dbReference>
<evidence type="ECO:0000313" key="3">
    <source>
        <dbReference type="Proteomes" id="UP001595593"/>
    </source>
</evidence>
<reference evidence="3" key="1">
    <citation type="journal article" date="2019" name="Int. J. Syst. Evol. Microbiol.">
        <title>The Global Catalogue of Microorganisms (GCM) 10K type strain sequencing project: providing services to taxonomists for standard genome sequencing and annotation.</title>
        <authorList>
            <consortium name="The Broad Institute Genomics Platform"/>
            <consortium name="The Broad Institute Genome Sequencing Center for Infectious Disease"/>
            <person name="Wu L."/>
            <person name="Ma J."/>
        </authorList>
    </citation>
    <scope>NUCLEOTIDE SEQUENCE [LARGE SCALE GENOMIC DNA]</scope>
    <source>
        <strain evidence="3">KCTC 52094</strain>
    </source>
</reference>
<keyword evidence="3" id="KW-1185">Reference proteome</keyword>
<keyword evidence="2" id="KW-0378">Hydrolase</keyword>
<dbReference type="GO" id="GO:0016787">
    <property type="term" value="F:hydrolase activity"/>
    <property type="evidence" value="ECO:0007669"/>
    <property type="project" value="UniProtKB-KW"/>
</dbReference>
<name>A0ABV7G4S5_9PROT</name>
<dbReference type="Gene3D" id="3.40.50.1820">
    <property type="entry name" value="alpha/beta hydrolase"/>
    <property type="match status" value="1"/>
</dbReference>
<organism evidence="2 3">
    <name type="scientific">Teichococcus globiformis</name>
    <dbReference type="NCBI Taxonomy" id="2307229"/>
    <lineage>
        <taxon>Bacteria</taxon>
        <taxon>Pseudomonadati</taxon>
        <taxon>Pseudomonadota</taxon>
        <taxon>Alphaproteobacteria</taxon>
        <taxon>Acetobacterales</taxon>
        <taxon>Roseomonadaceae</taxon>
        <taxon>Roseomonas</taxon>
    </lineage>
</organism>
<dbReference type="Pfam" id="PF12146">
    <property type="entry name" value="Hydrolase_4"/>
    <property type="match status" value="1"/>
</dbReference>